<evidence type="ECO:0000256" key="8">
    <source>
        <dbReference type="ARBA" id="ARBA00022989"/>
    </source>
</evidence>
<evidence type="ECO:0000256" key="3">
    <source>
        <dbReference type="ARBA" id="ARBA00022475"/>
    </source>
</evidence>
<organism evidence="13 14">
    <name type="scientific">Natronoglycomyces albus</name>
    <dbReference type="NCBI Taxonomy" id="2811108"/>
    <lineage>
        <taxon>Bacteria</taxon>
        <taxon>Bacillati</taxon>
        <taxon>Actinomycetota</taxon>
        <taxon>Actinomycetes</taxon>
        <taxon>Glycomycetales</taxon>
        <taxon>Glycomycetaceae</taxon>
        <taxon>Natronoglycomyces</taxon>
    </lineage>
</organism>
<feature type="domain" description="ABC transmembrane type-1" evidence="12">
    <location>
        <begin position="17"/>
        <end position="299"/>
    </location>
</feature>
<dbReference type="InterPro" id="IPR011527">
    <property type="entry name" value="ABC1_TM_dom"/>
</dbReference>
<dbReference type="EMBL" id="CP070496">
    <property type="protein sequence ID" value="QSB06985.1"/>
    <property type="molecule type" value="Genomic_DNA"/>
</dbReference>
<dbReference type="PANTHER" id="PTHR43394">
    <property type="entry name" value="ATP-DEPENDENT PERMEASE MDL1, MITOCHONDRIAL"/>
    <property type="match status" value="1"/>
</dbReference>
<dbReference type="Pfam" id="PF00005">
    <property type="entry name" value="ABC_tran"/>
    <property type="match status" value="1"/>
</dbReference>
<keyword evidence="6" id="KW-0547">Nucleotide-binding</keyword>
<dbReference type="InterPro" id="IPR036640">
    <property type="entry name" value="ABC1_TM_sf"/>
</dbReference>
<evidence type="ECO:0000256" key="5">
    <source>
        <dbReference type="ARBA" id="ARBA00022692"/>
    </source>
</evidence>
<evidence type="ECO:0000256" key="10">
    <source>
        <dbReference type="SAM" id="Phobius"/>
    </source>
</evidence>
<gene>
    <name evidence="13" type="ORF">JQS30_06520</name>
</gene>
<evidence type="ECO:0000256" key="2">
    <source>
        <dbReference type="ARBA" id="ARBA00022448"/>
    </source>
</evidence>
<dbReference type="Proteomes" id="UP000662939">
    <property type="component" value="Chromosome"/>
</dbReference>
<dbReference type="PROSITE" id="PS50893">
    <property type="entry name" value="ABC_TRANSPORTER_2"/>
    <property type="match status" value="1"/>
</dbReference>
<comment type="subcellular location">
    <subcellularLocation>
        <location evidence="1">Cell membrane</location>
        <topology evidence="1">Multi-pass membrane protein</topology>
    </subcellularLocation>
</comment>
<evidence type="ECO:0000256" key="7">
    <source>
        <dbReference type="ARBA" id="ARBA00022840"/>
    </source>
</evidence>
<feature type="domain" description="ABC transporter" evidence="11">
    <location>
        <begin position="330"/>
        <end position="563"/>
    </location>
</feature>
<keyword evidence="4" id="KW-0997">Cell inner membrane</keyword>
<evidence type="ECO:0000259" key="11">
    <source>
        <dbReference type="PROSITE" id="PS50893"/>
    </source>
</evidence>
<evidence type="ECO:0000313" key="13">
    <source>
        <dbReference type="EMBL" id="QSB06985.1"/>
    </source>
</evidence>
<dbReference type="GO" id="GO:0015421">
    <property type="term" value="F:ABC-type oligopeptide transporter activity"/>
    <property type="evidence" value="ECO:0007669"/>
    <property type="project" value="TreeGrafter"/>
</dbReference>
<dbReference type="GO" id="GO:0016887">
    <property type="term" value="F:ATP hydrolysis activity"/>
    <property type="evidence" value="ECO:0007669"/>
    <property type="project" value="InterPro"/>
</dbReference>
<dbReference type="AlphaFoldDB" id="A0A895XUF8"/>
<feature type="transmembrane region" description="Helical" evidence="10">
    <location>
        <begin position="158"/>
        <end position="176"/>
    </location>
</feature>
<dbReference type="CDD" id="cd07346">
    <property type="entry name" value="ABC_6TM_exporters"/>
    <property type="match status" value="1"/>
</dbReference>
<evidence type="ECO:0000259" key="12">
    <source>
        <dbReference type="PROSITE" id="PS50929"/>
    </source>
</evidence>
<keyword evidence="7 13" id="KW-0067">ATP-binding</keyword>
<keyword evidence="2" id="KW-0813">Transport</keyword>
<dbReference type="PROSITE" id="PS50929">
    <property type="entry name" value="ABC_TM1F"/>
    <property type="match status" value="1"/>
</dbReference>
<dbReference type="GO" id="GO:0005886">
    <property type="term" value="C:plasma membrane"/>
    <property type="evidence" value="ECO:0007669"/>
    <property type="project" value="UniProtKB-SubCell"/>
</dbReference>
<accession>A0A895XUF8</accession>
<evidence type="ECO:0000256" key="1">
    <source>
        <dbReference type="ARBA" id="ARBA00004651"/>
    </source>
</evidence>
<evidence type="ECO:0000256" key="9">
    <source>
        <dbReference type="ARBA" id="ARBA00023136"/>
    </source>
</evidence>
<feature type="transmembrane region" description="Helical" evidence="10">
    <location>
        <begin position="55"/>
        <end position="79"/>
    </location>
</feature>
<dbReference type="InterPro" id="IPR027417">
    <property type="entry name" value="P-loop_NTPase"/>
</dbReference>
<dbReference type="Pfam" id="PF00664">
    <property type="entry name" value="ABC_membrane"/>
    <property type="match status" value="1"/>
</dbReference>
<dbReference type="InterPro" id="IPR003439">
    <property type="entry name" value="ABC_transporter-like_ATP-bd"/>
</dbReference>
<dbReference type="GO" id="GO:0005524">
    <property type="term" value="F:ATP binding"/>
    <property type="evidence" value="ECO:0007669"/>
    <property type="project" value="UniProtKB-KW"/>
</dbReference>
<keyword evidence="3" id="KW-1003">Cell membrane</keyword>
<keyword evidence="14" id="KW-1185">Reference proteome</keyword>
<dbReference type="InterPro" id="IPR003593">
    <property type="entry name" value="AAA+_ATPase"/>
</dbReference>
<evidence type="ECO:0000256" key="4">
    <source>
        <dbReference type="ARBA" id="ARBA00022519"/>
    </source>
</evidence>
<proteinExistence type="predicted"/>
<dbReference type="FunFam" id="3.40.50.300:FF:001001">
    <property type="entry name" value="Multidrug ABC transporter ATP-binding protein"/>
    <property type="match status" value="1"/>
</dbReference>
<dbReference type="SMART" id="SM00382">
    <property type="entry name" value="AAA"/>
    <property type="match status" value="1"/>
</dbReference>
<dbReference type="KEGG" id="nav:JQS30_06520"/>
<dbReference type="SUPFAM" id="SSF90123">
    <property type="entry name" value="ABC transporter transmembrane region"/>
    <property type="match status" value="1"/>
</dbReference>
<dbReference type="SUPFAM" id="SSF52540">
    <property type="entry name" value="P-loop containing nucleoside triphosphate hydrolases"/>
    <property type="match status" value="1"/>
</dbReference>
<keyword evidence="5 10" id="KW-0812">Transmembrane</keyword>
<feature type="transmembrane region" description="Helical" evidence="10">
    <location>
        <begin position="135"/>
        <end position="152"/>
    </location>
</feature>
<name>A0A895XUF8_9ACTN</name>
<dbReference type="Gene3D" id="3.40.50.300">
    <property type="entry name" value="P-loop containing nucleotide triphosphate hydrolases"/>
    <property type="match status" value="1"/>
</dbReference>
<protein>
    <submittedName>
        <fullName evidence="13">ABC transporter ATP-binding protein</fullName>
    </submittedName>
</protein>
<dbReference type="PANTHER" id="PTHR43394:SF1">
    <property type="entry name" value="ATP-BINDING CASSETTE SUB-FAMILY B MEMBER 10, MITOCHONDRIAL"/>
    <property type="match status" value="1"/>
</dbReference>
<evidence type="ECO:0000256" key="6">
    <source>
        <dbReference type="ARBA" id="ARBA00022741"/>
    </source>
</evidence>
<evidence type="ECO:0000313" key="14">
    <source>
        <dbReference type="Proteomes" id="UP000662939"/>
    </source>
</evidence>
<keyword evidence="8 10" id="KW-1133">Transmembrane helix</keyword>
<reference evidence="13" key="1">
    <citation type="submission" date="2021-02" db="EMBL/GenBank/DDBJ databases">
        <title>Natronoglycomyces albus gen. nov., sp. nov, a haloalkaliphilic actinobacterium from a soda solonchak soil.</title>
        <authorList>
            <person name="Sorokin D.Y."/>
            <person name="Khijniak T.V."/>
            <person name="Zakharycheva A.P."/>
            <person name="Boueva O.V."/>
            <person name="Ariskina E.V."/>
            <person name="Hahnke R.L."/>
            <person name="Bunk B."/>
            <person name="Sproer C."/>
            <person name="Schumann P."/>
            <person name="Evtushenko L.I."/>
            <person name="Kublanov I.V."/>
        </authorList>
    </citation>
    <scope>NUCLEOTIDE SEQUENCE</scope>
    <source>
        <strain evidence="13">DSM 106290</strain>
    </source>
</reference>
<dbReference type="Gene3D" id="1.20.1560.10">
    <property type="entry name" value="ABC transporter type 1, transmembrane domain"/>
    <property type="match status" value="1"/>
</dbReference>
<sequence length="598" mass="64117">MWKAFTGLVRPEWKAIAAATLFIMISSVGGAAGPLLLGYMVDEVGNGTSTSRVDLIAALMLLAVLTTAVFSFASTWVAVRLGERLGATMRERFVDRCLRLPLPVVERAGSGDLMTRSSADVPEAGAMLRDGLPNVIMSSIQMLIFMAALVWISPTLSIAMLFLVPAILPMMIWFLRRAPDAYLREREVESEIGETLAASADGSRTVEAYGLAQRRREASDECISQHWAASRYILRLRTVFFPALDSSYALPTAAIFLMGGVMYFNGSMSLGVVAAAAMLSRQLILPIDYILMWIERVQRGIAALARVEGVGEVEDTDPKVAQQLPTDGAVTLRQVRFAYGDGNDVLHGVTLEIPAGQRLAVVGPSGAGKSTLARLISGVDSPRSGSVEIGGVPVEDLPLIERRKRVSLVTQDHYVFAAPVRDNLALAKEDATEEELFAALTTVGATWVAELESGLDTQVGGTNAELDAAKAQQLALARIVLADPEIVILDEATAMLDPQAARDTERALEAVLAGRTVIAIAHRLQTAHDAERVAVMEDGRVAELGSHDELLERQGTYASLWAAWHGESVLANSETLGSGSTSGGGNQWQGERLGRLLG</sequence>
<dbReference type="InterPro" id="IPR039421">
    <property type="entry name" value="Type_1_exporter"/>
</dbReference>
<keyword evidence="9 10" id="KW-0472">Membrane</keyword>